<dbReference type="PATRIC" id="fig|224013.5.peg.1283"/>
<dbReference type="SUPFAM" id="SSF52980">
    <property type="entry name" value="Restriction endonuclease-like"/>
    <property type="match status" value="1"/>
</dbReference>
<dbReference type="InterPro" id="IPR008538">
    <property type="entry name" value="Uma2"/>
</dbReference>
<dbReference type="KEGG" id="npz:ACX27_05305"/>
<dbReference type="Proteomes" id="UP000062645">
    <property type="component" value="Chromosome"/>
</dbReference>
<feature type="coiled-coil region" evidence="1">
    <location>
        <begin position="187"/>
        <end position="214"/>
    </location>
</feature>
<dbReference type="AlphaFoldDB" id="A0A0M3V4R5"/>
<proteinExistence type="predicted"/>
<evidence type="ECO:0000313" key="3">
    <source>
        <dbReference type="EMBL" id="ALF52397.1"/>
    </source>
</evidence>
<name>A0A0M3V4R5_9NOSO</name>
<accession>A0A0M3V4R5</accession>
<dbReference type="STRING" id="224013.ACX27_05305"/>
<evidence type="ECO:0000256" key="1">
    <source>
        <dbReference type="SAM" id="Coils"/>
    </source>
</evidence>
<reference evidence="4" key="1">
    <citation type="submission" date="2015-07" db="EMBL/GenBank/DDBJ databases">
        <title>Genome Of Nitrogen-Fixing Cyanobacterium Nostoc piscinale CENA21 From Solimoes/Amazon River Floodplain Sediments And Comparative Genomics To Uncover Biosynthetic Natural Products Potential.</title>
        <authorList>
            <person name="Leao T.F."/>
            <person name="Leao P.N."/>
            <person name="Guimaraes P.I."/>
            <person name="de Melo A.G.C."/>
            <person name="Ramos R.T.J."/>
            <person name="Silva A."/>
            <person name="Fiore M.F."/>
            <person name="Schneider M.P.C."/>
        </authorList>
    </citation>
    <scope>NUCLEOTIDE SEQUENCE [LARGE SCALE GENOMIC DNA]</scope>
    <source>
        <strain evidence="4">CENA21</strain>
    </source>
</reference>
<dbReference type="EMBL" id="CP012036">
    <property type="protein sequence ID" value="ALF52397.1"/>
    <property type="molecule type" value="Genomic_DNA"/>
</dbReference>
<keyword evidence="4" id="KW-1185">Reference proteome</keyword>
<evidence type="ECO:0000259" key="2">
    <source>
        <dbReference type="Pfam" id="PF05685"/>
    </source>
</evidence>
<feature type="domain" description="Putative restriction endonuclease" evidence="2">
    <location>
        <begin position="47"/>
        <end position="154"/>
    </location>
</feature>
<sequence length="240" mass="28006">MLNYNPLHCLPSSEELPDSEDTPVDNELQDLIPSLLKSTLAFVWSERWDWFFGVKMGIYYDPKKAAIAPDAFLSIGVKRFIDGDLRLSYVTWEEKQPPVLALEVVSQISHGEYSTKKELYAKELGVLYYIIYKPLRKKKPPLEVYQLKDGEYFLIPGNPIWLPEIGLGIGRERGIYQGIAREWLYWYNEEGQRLLTAEERVHEIEEQLNFERQLRIQTEQKMQLLAEQLRVLGVEPESLA</sequence>
<keyword evidence="1" id="KW-0175">Coiled coil</keyword>
<dbReference type="OrthoDB" id="428258at2"/>
<dbReference type="CDD" id="cd06260">
    <property type="entry name" value="DUF820-like"/>
    <property type="match status" value="1"/>
</dbReference>
<dbReference type="PANTHER" id="PTHR33352">
    <property type="entry name" value="SLR1095 PROTEIN"/>
    <property type="match status" value="1"/>
</dbReference>
<dbReference type="PANTHER" id="PTHR33352:SF3">
    <property type="entry name" value="SLR1612 PROTEIN"/>
    <property type="match status" value="1"/>
</dbReference>
<evidence type="ECO:0000313" key="4">
    <source>
        <dbReference type="Proteomes" id="UP000062645"/>
    </source>
</evidence>
<protein>
    <recommendedName>
        <fullName evidence="2">Putative restriction endonuclease domain-containing protein</fullName>
    </recommendedName>
</protein>
<organism evidence="3 4">
    <name type="scientific">Nostoc piscinale CENA21</name>
    <dbReference type="NCBI Taxonomy" id="224013"/>
    <lineage>
        <taxon>Bacteria</taxon>
        <taxon>Bacillati</taxon>
        <taxon>Cyanobacteriota</taxon>
        <taxon>Cyanophyceae</taxon>
        <taxon>Nostocales</taxon>
        <taxon>Nostocaceae</taxon>
        <taxon>Nostoc</taxon>
    </lineage>
</organism>
<dbReference type="Pfam" id="PF05685">
    <property type="entry name" value="Uma2"/>
    <property type="match status" value="1"/>
</dbReference>
<dbReference type="InterPro" id="IPR011335">
    <property type="entry name" value="Restrct_endonuc-II-like"/>
</dbReference>
<gene>
    <name evidence="3" type="ORF">ACX27_05305</name>
</gene>
<dbReference type="RefSeq" id="WP_062289366.1">
    <property type="nucleotide sequence ID" value="NZ_CP012036.1"/>
</dbReference>
<reference evidence="3 4" key="2">
    <citation type="journal article" date="2016" name="Genome Announc.">
        <title>Draft Genome Sequence of the N2-Fixing Cyanobacterium Nostoc piscinale CENA21, Isolated from the Brazilian Amazon Floodplain.</title>
        <authorList>
            <person name="Leao T."/>
            <person name="Guimaraes P.I."/>
            <person name="de Melo A.G."/>
            <person name="Ramos R.T."/>
            <person name="Leao P.N."/>
            <person name="Silva A."/>
            <person name="Fiore M.F."/>
            <person name="Schneider M.P."/>
        </authorList>
    </citation>
    <scope>NUCLEOTIDE SEQUENCE [LARGE SCALE GENOMIC DNA]</scope>
    <source>
        <strain evidence="3 4">CENA21</strain>
    </source>
</reference>